<reference evidence="3" key="1">
    <citation type="submission" date="2019-01" db="EMBL/GenBank/DDBJ databases">
        <title>Anaerobic oxidation of ethane by archaea from a marine hydrocarbon seep.</title>
        <authorList>
            <person name="Musat F."/>
        </authorList>
    </citation>
    <scope>NUCLEOTIDE SEQUENCE [LARGE SCALE GENOMIC DNA]</scope>
</reference>
<feature type="domain" description="Transposase IS4-like" evidence="1">
    <location>
        <begin position="28"/>
        <end position="70"/>
    </location>
</feature>
<sequence>MRLLSPRIPGMRRRISPVVRKRRRVEVRKGTWTKKGSKSYFGYKFHTKMDMEHGLIRELETTTASTHDSQVDLSKKTKKYVLKLKKWVEGYWRITNKITKTLSLKTRDNTSY</sequence>
<dbReference type="InterPro" id="IPR002559">
    <property type="entry name" value="Transposase_11"/>
</dbReference>
<dbReference type="GO" id="GO:0003677">
    <property type="term" value="F:DNA binding"/>
    <property type="evidence" value="ECO:0007669"/>
    <property type="project" value="InterPro"/>
</dbReference>
<comment type="caution">
    <text evidence="2">The sequence shown here is derived from an EMBL/GenBank/DDBJ whole genome shotgun (WGS) entry which is preliminary data.</text>
</comment>
<name>A0A8B3RZ45_9EURY</name>
<evidence type="ECO:0000313" key="3">
    <source>
        <dbReference type="Proteomes" id="UP000291831"/>
    </source>
</evidence>
<dbReference type="Proteomes" id="UP000291831">
    <property type="component" value="Unassembled WGS sequence"/>
</dbReference>
<protein>
    <recommendedName>
        <fullName evidence="1">Transposase IS4-like domain-containing protein</fullName>
    </recommendedName>
</protein>
<accession>A0A8B3RZ45</accession>
<proteinExistence type="predicted"/>
<evidence type="ECO:0000313" key="2">
    <source>
        <dbReference type="EMBL" id="RZB28795.1"/>
    </source>
</evidence>
<gene>
    <name evidence="2" type="ORF">AEth_01797</name>
</gene>
<dbReference type="GO" id="GO:0004803">
    <property type="term" value="F:transposase activity"/>
    <property type="evidence" value="ECO:0007669"/>
    <property type="project" value="InterPro"/>
</dbReference>
<dbReference type="AlphaFoldDB" id="A0A8B3RZ45"/>
<dbReference type="EMBL" id="RPGO01000035">
    <property type="protein sequence ID" value="RZB28795.1"/>
    <property type="molecule type" value="Genomic_DNA"/>
</dbReference>
<dbReference type="Pfam" id="PF01609">
    <property type="entry name" value="DDE_Tnp_1"/>
    <property type="match status" value="1"/>
</dbReference>
<organism evidence="2 3">
    <name type="scientific">Candidatus Argoarchaeum ethanivorans</name>
    <dbReference type="NCBI Taxonomy" id="2608793"/>
    <lineage>
        <taxon>Archaea</taxon>
        <taxon>Methanobacteriati</taxon>
        <taxon>Methanobacteriota</taxon>
        <taxon>Stenosarchaea group</taxon>
        <taxon>Methanomicrobia</taxon>
        <taxon>Methanosarcinales</taxon>
        <taxon>Methanosarcinales incertae sedis</taxon>
        <taxon>GOM Arc I cluster</taxon>
        <taxon>Candidatus Argoarchaeum</taxon>
    </lineage>
</organism>
<dbReference type="GO" id="GO:0006313">
    <property type="term" value="P:DNA transposition"/>
    <property type="evidence" value="ECO:0007669"/>
    <property type="project" value="InterPro"/>
</dbReference>
<evidence type="ECO:0000259" key="1">
    <source>
        <dbReference type="Pfam" id="PF01609"/>
    </source>
</evidence>
<dbReference type="PANTHER" id="PTHR35604:SF2">
    <property type="entry name" value="TRANSPOSASE INSH FOR INSERTION SEQUENCE ELEMENT IS5A-RELATED"/>
    <property type="match status" value="1"/>
</dbReference>
<dbReference type="PANTHER" id="PTHR35604">
    <property type="entry name" value="TRANSPOSASE INSH FOR INSERTION SEQUENCE ELEMENT IS5A-RELATED"/>
    <property type="match status" value="1"/>
</dbReference>